<protein>
    <recommendedName>
        <fullName evidence="7">Aminotransferase class I/classII large domain-containing protein</fullName>
    </recommendedName>
</protein>
<dbReference type="GO" id="GO:0030170">
    <property type="term" value="F:pyridoxal phosphate binding"/>
    <property type="evidence" value="ECO:0007669"/>
    <property type="project" value="InterPro"/>
</dbReference>
<comment type="cofactor">
    <cofactor evidence="1">
        <name>pyridoxal 5'-phosphate</name>
        <dbReference type="ChEBI" id="CHEBI:597326"/>
    </cofactor>
</comment>
<comment type="similarity">
    <text evidence="2">Belongs to the class-I pyridoxal-phosphate-dependent aminotransferase family.</text>
</comment>
<dbReference type="InterPro" id="IPR015424">
    <property type="entry name" value="PyrdxlP-dep_Trfase"/>
</dbReference>
<keyword evidence="9" id="KW-1185">Reference proteome</keyword>
<dbReference type="SUPFAM" id="SSF53383">
    <property type="entry name" value="PLP-dependent transferases"/>
    <property type="match status" value="1"/>
</dbReference>
<dbReference type="Gene3D" id="3.90.1150.10">
    <property type="entry name" value="Aspartate Aminotransferase, domain 1"/>
    <property type="match status" value="1"/>
</dbReference>
<dbReference type="InterPro" id="IPR004839">
    <property type="entry name" value="Aminotransferase_I/II_large"/>
</dbReference>
<dbReference type="PANTHER" id="PTHR42790">
    <property type="entry name" value="AMINOTRANSFERASE"/>
    <property type="match status" value="1"/>
</dbReference>
<accession>A0AAD3TSC3</accession>
<evidence type="ECO:0000256" key="6">
    <source>
        <dbReference type="SAM" id="MobiDB-lite"/>
    </source>
</evidence>
<evidence type="ECO:0000256" key="5">
    <source>
        <dbReference type="ARBA" id="ARBA00022898"/>
    </source>
</evidence>
<dbReference type="CDD" id="cd00609">
    <property type="entry name" value="AAT_like"/>
    <property type="match status" value="1"/>
</dbReference>
<dbReference type="Proteomes" id="UP001222932">
    <property type="component" value="Unassembled WGS sequence"/>
</dbReference>
<dbReference type="InterPro" id="IPR015422">
    <property type="entry name" value="PyrdxlP-dep_Trfase_small"/>
</dbReference>
<keyword evidence="5" id="KW-0663">Pyridoxal phosphate</keyword>
<comment type="caution">
    <text evidence="8">The sequence shown here is derived from an EMBL/GenBank/DDBJ whole genome shotgun (WGS) entry which is preliminary data.</text>
</comment>
<evidence type="ECO:0000313" key="8">
    <source>
        <dbReference type="EMBL" id="GMK55773.1"/>
    </source>
</evidence>
<keyword evidence="4" id="KW-0808">Transferase</keyword>
<dbReference type="PANTHER" id="PTHR42790:SF19">
    <property type="entry name" value="KYNURENINE_ALPHA-AMINOADIPATE AMINOTRANSFERASE, MITOCHONDRIAL"/>
    <property type="match status" value="1"/>
</dbReference>
<sequence length="462" mass="50204">MSRPEDSAVSSPFIQSPAEPANGSVNPNGTRKDFLSDRAASTEIDGIRGLMPLEGPGIITFYTPLSSNPSAGRPNPTTFPFDSITLHMKPPLGGGEKRDVELDGDLLDAAMQYGPSAGLPQIRQWLSGLQTHVHGRAPGNWTVSMGSGSQDLMSKAFYAVLNPGDPILMETPVYSGVLPTLRQLKAKMIEVDVDDQGLSATRLEEILANWPADQKRPRVVYSTPVGCNPSGCSASKQRKLDVLAVMKKYDLLMMEDDPYYYLTQNLIPSYFELETQVFPEGGHVLRFDSFSKLLSAGIRLGFATGPKDVLHAIDVNTAGANLHTSALSQAVAYKLLETWGIDGFLSHARCVADFYAGRRDIFEAAANKYLAGLAKWVSPVAGMFLWIDMSPAGITDSYKLIRNEALAKGVLAVPGQSFYPSGKASPHVRVSFSVIDLDKEAPEGFRRLAEAIHDKRKELGLE</sequence>
<dbReference type="GO" id="GO:0008483">
    <property type="term" value="F:transaminase activity"/>
    <property type="evidence" value="ECO:0007669"/>
    <property type="project" value="UniProtKB-KW"/>
</dbReference>
<evidence type="ECO:0000256" key="2">
    <source>
        <dbReference type="ARBA" id="ARBA00007441"/>
    </source>
</evidence>
<feature type="region of interest" description="Disordered" evidence="6">
    <location>
        <begin position="1"/>
        <end position="33"/>
    </location>
</feature>
<dbReference type="Pfam" id="PF00155">
    <property type="entry name" value="Aminotran_1_2"/>
    <property type="match status" value="1"/>
</dbReference>
<keyword evidence="3" id="KW-0032">Aminotransferase</keyword>
<gene>
    <name evidence="8" type="ORF">CspeluHIS016_0208290</name>
</gene>
<reference evidence="8" key="1">
    <citation type="journal article" date="2023" name="BMC Genomics">
        <title>Chromosome-level genome assemblies of Cutaneotrichosporon spp. (Trichosporonales, Basidiomycota) reveal imbalanced evolution between nucleotide sequences and chromosome synteny.</title>
        <authorList>
            <person name="Kobayashi Y."/>
            <person name="Kayamori A."/>
            <person name="Aoki K."/>
            <person name="Shiwa Y."/>
            <person name="Matsutani M."/>
            <person name="Fujita N."/>
            <person name="Sugita T."/>
            <person name="Iwasaki W."/>
            <person name="Tanaka N."/>
            <person name="Takashima M."/>
        </authorList>
    </citation>
    <scope>NUCLEOTIDE SEQUENCE</scope>
    <source>
        <strain evidence="8">HIS016</strain>
    </source>
</reference>
<evidence type="ECO:0000256" key="4">
    <source>
        <dbReference type="ARBA" id="ARBA00022679"/>
    </source>
</evidence>
<organism evidence="8 9">
    <name type="scientific">Cutaneotrichosporon spelunceum</name>
    <dbReference type="NCBI Taxonomy" id="1672016"/>
    <lineage>
        <taxon>Eukaryota</taxon>
        <taxon>Fungi</taxon>
        <taxon>Dikarya</taxon>
        <taxon>Basidiomycota</taxon>
        <taxon>Agaricomycotina</taxon>
        <taxon>Tremellomycetes</taxon>
        <taxon>Trichosporonales</taxon>
        <taxon>Trichosporonaceae</taxon>
        <taxon>Cutaneotrichosporon</taxon>
    </lineage>
</organism>
<reference evidence="8" key="2">
    <citation type="submission" date="2023-06" db="EMBL/GenBank/DDBJ databases">
        <authorList>
            <person name="Kobayashi Y."/>
            <person name="Kayamori A."/>
            <person name="Aoki K."/>
            <person name="Shiwa Y."/>
            <person name="Fujita N."/>
            <person name="Sugita T."/>
            <person name="Iwasaki W."/>
            <person name="Tanaka N."/>
            <person name="Takashima M."/>
        </authorList>
    </citation>
    <scope>NUCLEOTIDE SEQUENCE</scope>
    <source>
        <strain evidence="8">HIS016</strain>
    </source>
</reference>
<evidence type="ECO:0000259" key="7">
    <source>
        <dbReference type="Pfam" id="PF00155"/>
    </source>
</evidence>
<name>A0AAD3TSC3_9TREE</name>
<evidence type="ECO:0000256" key="3">
    <source>
        <dbReference type="ARBA" id="ARBA00022576"/>
    </source>
</evidence>
<dbReference type="InterPro" id="IPR050859">
    <property type="entry name" value="Class-I_PLP-dep_aminotransf"/>
</dbReference>
<feature type="domain" description="Aminotransferase class I/classII large" evidence="7">
    <location>
        <begin position="111"/>
        <end position="432"/>
    </location>
</feature>
<dbReference type="AlphaFoldDB" id="A0AAD3TSC3"/>
<dbReference type="GO" id="GO:1901605">
    <property type="term" value="P:alpha-amino acid metabolic process"/>
    <property type="evidence" value="ECO:0007669"/>
    <property type="project" value="TreeGrafter"/>
</dbReference>
<dbReference type="Gene3D" id="3.40.640.10">
    <property type="entry name" value="Type I PLP-dependent aspartate aminotransferase-like (Major domain)"/>
    <property type="match status" value="1"/>
</dbReference>
<evidence type="ECO:0000256" key="1">
    <source>
        <dbReference type="ARBA" id="ARBA00001933"/>
    </source>
</evidence>
<dbReference type="InterPro" id="IPR015421">
    <property type="entry name" value="PyrdxlP-dep_Trfase_major"/>
</dbReference>
<proteinExistence type="inferred from homology"/>
<dbReference type="EMBL" id="BTCM01000002">
    <property type="protein sequence ID" value="GMK55773.1"/>
    <property type="molecule type" value="Genomic_DNA"/>
</dbReference>
<evidence type="ECO:0000313" key="9">
    <source>
        <dbReference type="Proteomes" id="UP001222932"/>
    </source>
</evidence>